<dbReference type="PANTHER" id="PTHR46154:SF4">
    <property type="entry name" value="UREA ACTIVE TRANSPORTER"/>
    <property type="match status" value="1"/>
</dbReference>
<feature type="transmembrane region" description="Helical" evidence="9">
    <location>
        <begin position="204"/>
        <end position="226"/>
    </location>
</feature>
<organism evidence="10 11">
    <name type="scientific">Symbiochloris irregularis</name>
    <dbReference type="NCBI Taxonomy" id="706552"/>
    <lineage>
        <taxon>Eukaryota</taxon>
        <taxon>Viridiplantae</taxon>
        <taxon>Chlorophyta</taxon>
        <taxon>core chlorophytes</taxon>
        <taxon>Trebouxiophyceae</taxon>
        <taxon>Trebouxiales</taxon>
        <taxon>Trebouxiaceae</taxon>
        <taxon>Symbiochloris</taxon>
    </lineage>
</organism>
<evidence type="ECO:0000256" key="2">
    <source>
        <dbReference type="ARBA" id="ARBA00006434"/>
    </source>
</evidence>
<gene>
    <name evidence="10" type="ORF">WJX73_003159</name>
</gene>
<feature type="transmembrane region" description="Helical" evidence="9">
    <location>
        <begin position="318"/>
        <end position="337"/>
    </location>
</feature>
<dbReference type="InterPro" id="IPR038377">
    <property type="entry name" value="Na/Glc_symporter_sf"/>
</dbReference>
<evidence type="ECO:0000256" key="7">
    <source>
        <dbReference type="RuleBase" id="RU362091"/>
    </source>
</evidence>
<feature type="transmembrane region" description="Helical" evidence="9">
    <location>
        <begin position="109"/>
        <end position="127"/>
    </location>
</feature>
<dbReference type="Gene3D" id="1.20.1730.10">
    <property type="entry name" value="Sodium/glucose cotransporter"/>
    <property type="match status" value="2"/>
</dbReference>
<dbReference type="InterPro" id="IPR001734">
    <property type="entry name" value="Na/solute_symporter"/>
</dbReference>
<feature type="transmembrane region" description="Helical" evidence="9">
    <location>
        <begin position="450"/>
        <end position="471"/>
    </location>
</feature>
<evidence type="ECO:0000313" key="11">
    <source>
        <dbReference type="Proteomes" id="UP001465755"/>
    </source>
</evidence>
<dbReference type="InterPro" id="IPR031155">
    <property type="entry name" value="DUR"/>
</dbReference>
<comment type="subcellular location">
    <subcellularLocation>
        <location evidence="1">Membrane</location>
        <topology evidence="1">Multi-pass membrane protein</topology>
    </subcellularLocation>
</comment>
<dbReference type="Pfam" id="PF00474">
    <property type="entry name" value="SSF"/>
    <property type="match status" value="1"/>
</dbReference>
<comment type="caution">
    <text evidence="10">The sequence shown here is derived from an EMBL/GenBank/DDBJ whole genome shotgun (WGS) entry which is preliminary data.</text>
</comment>
<dbReference type="GO" id="GO:0005886">
    <property type="term" value="C:plasma membrane"/>
    <property type="evidence" value="ECO:0007669"/>
    <property type="project" value="TreeGrafter"/>
</dbReference>
<keyword evidence="6 9" id="KW-0472">Membrane</keyword>
<reference evidence="10 11" key="1">
    <citation type="journal article" date="2024" name="Nat. Commun.">
        <title>Phylogenomics reveals the evolutionary origins of lichenization in chlorophyte algae.</title>
        <authorList>
            <person name="Puginier C."/>
            <person name="Libourel C."/>
            <person name="Otte J."/>
            <person name="Skaloud P."/>
            <person name="Haon M."/>
            <person name="Grisel S."/>
            <person name="Petersen M."/>
            <person name="Berrin J.G."/>
            <person name="Delaux P.M."/>
            <person name="Dal Grande F."/>
            <person name="Keller J."/>
        </authorList>
    </citation>
    <scope>NUCLEOTIDE SEQUENCE [LARGE SCALE GENOMIC DNA]</scope>
    <source>
        <strain evidence="10 11">SAG 2036</strain>
    </source>
</reference>
<evidence type="ECO:0000313" key="10">
    <source>
        <dbReference type="EMBL" id="KAK9803818.1"/>
    </source>
</evidence>
<protein>
    <submittedName>
        <fullName evidence="10">Uncharacterized protein</fullName>
    </submittedName>
</protein>
<feature type="transmembrane region" description="Helical" evidence="9">
    <location>
        <begin position="357"/>
        <end position="379"/>
    </location>
</feature>
<evidence type="ECO:0000256" key="6">
    <source>
        <dbReference type="ARBA" id="ARBA00023136"/>
    </source>
</evidence>
<name>A0AAW1P4H7_9CHLO</name>
<feature type="transmembrane region" description="Helical" evidence="9">
    <location>
        <begin position="75"/>
        <end position="97"/>
    </location>
</feature>
<evidence type="ECO:0000256" key="1">
    <source>
        <dbReference type="ARBA" id="ARBA00004141"/>
    </source>
</evidence>
<feature type="transmembrane region" description="Helical" evidence="9">
    <location>
        <begin position="265"/>
        <end position="284"/>
    </location>
</feature>
<dbReference type="EMBL" id="JALJOQ010000055">
    <property type="protein sequence ID" value="KAK9803818.1"/>
    <property type="molecule type" value="Genomic_DNA"/>
</dbReference>
<feature type="transmembrane region" description="Helical" evidence="9">
    <location>
        <begin position="162"/>
        <end position="184"/>
    </location>
</feature>
<feature type="transmembrane region" description="Helical" evidence="9">
    <location>
        <begin position="34"/>
        <end position="54"/>
    </location>
</feature>
<evidence type="ECO:0000256" key="8">
    <source>
        <dbReference type="SAM" id="MobiDB-lite"/>
    </source>
</evidence>
<dbReference type="Proteomes" id="UP001465755">
    <property type="component" value="Unassembled WGS sequence"/>
</dbReference>
<dbReference type="AlphaFoldDB" id="A0AAW1P4H7"/>
<feature type="transmembrane region" description="Helical" evidence="9">
    <location>
        <begin position="420"/>
        <end position="438"/>
    </location>
</feature>
<feature type="transmembrane region" description="Helical" evidence="9">
    <location>
        <begin position="290"/>
        <end position="311"/>
    </location>
</feature>
<keyword evidence="5 9" id="KW-1133">Transmembrane helix</keyword>
<evidence type="ECO:0000256" key="3">
    <source>
        <dbReference type="ARBA" id="ARBA00022448"/>
    </source>
</evidence>
<dbReference type="GO" id="GO:0015204">
    <property type="term" value="F:urea transmembrane transporter activity"/>
    <property type="evidence" value="ECO:0007669"/>
    <property type="project" value="InterPro"/>
</dbReference>
<evidence type="ECO:0000256" key="5">
    <source>
        <dbReference type="ARBA" id="ARBA00022989"/>
    </source>
</evidence>
<accession>A0AAW1P4H7</accession>
<evidence type="ECO:0000256" key="4">
    <source>
        <dbReference type="ARBA" id="ARBA00022692"/>
    </source>
</evidence>
<keyword evidence="3" id="KW-0813">Transport</keyword>
<comment type="similarity">
    <text evidence="2 7">Belongs to the sodium:solute symporter (SSF) (TC 2.A.21) family.</text>
</comment>
<keyword evidence="11" id="KW-1185">Reference proteome</keyword>
<feature type="region of interest" description="Disordered" evidence="8">
    <location>
        <begin position="505"/>
        <end position="549"/>
    </location>
</feature>
<proteinExistence type="inferred from homology"/>
<feature type="compositionally biased region" description="Low complexity" evidence="8">
    <location>
        <begin position="506"/>
        <end position="516"/>
    </location>
</feature>
<feature type="compositionally biased region" description="Basic and acidic residues" evidence="8">
    <location>
        <begin position="535"/>
        <end position="549"/>
    </location>
</feature>
<dbReference type="PANTHER" id="PTHR46154">
    <property type="match status" value="1"/>
</dbReference>
<keyword evidence="4 9" id="KW-0812">Transmembrane</keyword>
<evidence type="ECO:0000256" key="9">
    <source>
        <dbReference type="SAM" id="Phobius"/>
    </source>
</evidence>
<dbReference type="PROSITE" id="PS50283">
    <property type="entry name" value="NA_SOLUT_SYMP_3"/>
    <property type="match status" value="2"/>
</dbReference>
<sequence>MTAGRSVKTGLISVDIQSHWTWSSTLLQSVSGPYWYAGAAVVQILCFGIIAVYIKKRAPSAHTVLEIVHARWGTGARICFFYFLMVTAIIVSGQLILGGSAVINALTGMNIYAAIFIIPFTVVIYAATGGLKAVSCWGITIVDQAYWQSAIAARPSAAYKGYIIGGLLWLAIPLGLGNALGLGVRALDLPVTPLESGSGLTPPAVAEVILGKFGTILIIIMILMAITSAGSAEMVSFSSLVTYDLYKPYFDKNASNKRLLLVSRLSIAFFGLVMAVASVIFYKANINLNFLYFLMATAICGGVPPLAASITWARCSKFAAITAAFVGQAMGIAAWLVECHIEFGVLNTTTLQQIGPALTGGCFSLFISLILVVVLSWLVPQHYDWKNMASIQVYSDITRDKRSIAKEESIEALNKAERTIWIWAGVLTFVFLFGWPLLTLPAGVWSKGYFTFYIVLSFVWALVAAVLALSLPIIESRHIIYAVLGSFLPGCSFLTRWAEQHDLEEQQQGQETIEGAQDYKEPAVDATPAPPLSKGEFHVTEESHPGVSA</sequence>
<dbReference type="CDD" id="cd11476">
    <property type="entry name" value="SLC5sbd_DUR3"/>
    <property type="match status" value="1"/>
</dbReference>